<evidence type="ECO:0000313" key="3">
    <source>
        <dbReference type="Proteomes" id="UP000236161"/>
    </source>
</evidence>
<dbReference type="EMBL" id="KZ451975">
    <property type="protein sequence ID" value="PKA56066.1"/>
    <property type="molecule type" value="Genomic_DNA"/>
</dbReference>
<dbReference type="AlphaFoldDB" id="A0A2I0AKS9"/>
<evidence type="ECO:0000256" key="1">
    <source>
        <dbReference type="SAM" id="MobiDB-lite"/>
    </source>
</evidence>
<proteinExistence type="predicted"/>
<dbReference type="Proteomes" id="UP000236161">
    <property type="component" value="Unassembled WGS sequence"/>
</dbReference>
<evidence type="ECO:0000313" key="2">
    <source>
        <dbReference type="EMBL" id="PKA56066.1"/>
    </source>
</evidence>
<organism evidence="2 3">
    <name type="scientific">Apostasia shenzhenica</name>
    <dbReference type="NCBI Taxonomy" id="1088818"/>
    <lineage>
        <taxon>Eukaryota</taxon>
        <taxon>Viridiplantae</taxon>
        <taxon>Streptophyta</taxon>
        <taxon>Embryophyta</taxon>
        <taxon>Tracheophyta</taxon>
        <taxon>Spermatophyta</taxon>
        <taxon>Magnoliopsida</taxon>
        <taxon>Liliopsida</taxon>
        <taxon>Asparagales</taxon>
        <taxon>Orchidaceae</taxon>
        <taxon>Apostasioideae</taxon>
        <taxon>Apostasia</taxon>
    </lineage>
</organism>
<gene>
    <name evidence="2" type="ORF">AXF42_Ash015551</name>
</gene>
<name>A0A2I0AKS9_9ASPA</name>
<dbReference type="PANTHER" id="PTHR33240:SF15">
    <property type="entry name" value="GAG-PRO-LIKE PROTEIN"/>
    <property type="match status" value="1"/>
</dbReference>
<dbReference type="PANTHER" id="PTHR33240">
    <property type="entry name" value="OS08G0508500 PROTEIN"/>
    <property type="match status" value="1"/>
</dbReference>
<accession>A0A2I0AKS9</accession>
<dbReference type="Gene3D" id="2.40.70.10">
    <property type="entry name" value="Acid Proteases"/>
    <property type="match status" value="1"/>
</dbReference>
<feature type="region of interest" description="Disordered" evidence="1">
    <location>
        <begin position="44"/>
        <end position="95"/>
    </location>
</feature>
<keyword evidence="3" id="KW-1185">Reference proteome</keyword>
<dbReference type="CDD" id="cd00303">
    <property type="entry name" value="retropepsin_like"/>
    <property type="match status" value="1"/>
</dbReference>
<reference evidence="2 3" key="1">
    <citation type="journal article" date="2017" name="Nature">
        <title>The Apostasia genome and the evolution of orchids.</title>
        <authorList>
            <person name="Zhang G.Q."/>
            <person name="Liu K.W."/>
            <person name="Li Z."/>
            <person name="Lohaus R."/>
            <person name="Hsiao Y.Y."/>
            <person name="Niu S.C."/>
            <person name="Wang J.Y."/>
            <person name="Lin Y.C."/>
            <person name="Xu Q."/>
            <person name="Chen L.J."/>
            <person name="Yoshida K."/>
            <person name="Fujiwara S."/>
            <person name="Wang Z.W."/>
            <person name="Zhang Y.Q."/>
            <person name="Mitsuda N."/>
            <person name="Wang M."/>
            <person name="Liu G.H."/>
            <person name="Pecoraro L."/>
            <person name="Huang H.X."/>
            <person name="Xiao X.J."/>
            <person name="Lin M."/>
            <person name="Wu X.Y."/>
            <person name="Wu W.L."/>
            <person name="Chen Y.Y."/>
            <person name="Chang S.B."/>
            <person name="Sakamoto S."/>
            <person name="Ohme-Takagi M."/>
            <person name="Yagi M."/>
            <person name="Zeng S.J."/>
            <person name="Shen C.Y."/>
            <person name="Yeh C.M."/>
            <person name="Luo Y.B."/>
            <person name="Tsai W.C."/>
            <person name="Van de Peer Y."/>
            <person name="Liu Z.J."/>
        </authorList>
    </citation>
    <scope>NUCLEOTIDE SEQUENCE [LARGE SCALE GENOMIC DNA]</scope>
    <source>
        <strain evidence="3">cv. Shenzhen</strain>
        <tissue evidence="2">Stem</tissue>
    </source>
</reference>
<dbReference type="InterPro" id="IPR021109">
    <property type="entry name" value="Peptidase_aspartic_dom_sf"/>
</dbReference>
<dbReference type="OrthoDB" id="2919534at2759"/>
<protein>
    <submittedName>
        <fullName evidence="2">Uncharacterized protein</fullName>
    </submittedName>
</protein>
<sequence>MIFVHSILPGELYDSFVDDMPKTLMKARARAEKRIHLEDAKALKAKAKQEVASPQAKKGEAPKTDSNTPRRSFRDRNFSPSHGKRKFEGQSPRPATPVYNIEEIFSILNDKGFIKNRGEHQPPQPGEDPTMFCKFHQRYGHLLFECLSFRALVNEYIENGYLTGYKRIEGPLPKAARPLFPNDDPRAVIPSSPATLKSDGKKVVLSIFGYHSSLRTRRHQEVCTVELPPFLLDITFTAGDLPRGGMNRDDPIVVIAEIGACDVHRTLVDTCSSVDILYLCAFNEMGVGPCKPLPRSMTISSFSGDVYRLAGYATLRVALEEGPRRREKEIDFIIMDAPSGYNAILGRPAMAAFQMITSTYHLCVKFPTPFGIATIRGDKAGASKCFEINARLHTDHIDHALQPIELNDHVTITDGKTILISKDFPNNEKPALAALLSEYSMCLPGNLATCQGYRGS</sequence>